<feature type="transmembrane region" description="Helical" evidence="1">
    <location>
        <begin position="17"/>
        <end position="38"/>
    </location>
</feature>
<keyword evidence="1" id="KW-0472">Membrane</keyword>
<dbReference type="RefSeq" id="WP_345341062.1">
    <property type="nucleotide sequence ID" value="NZ_BAABFB010000007.1"/>
</dbReference>
<keyword evidence="1" id="KW-0812">Transmembrane</keyword>
<protein>
    <submittedName>
        <fullName evidence="2">Uncharacterized protein</fullName>
    </submittedName>
</protein>
<accession>A0ABP8NT03</accession>
<evidence type="ECO:0000313" key="3">
    <source>
        <dbReference type="Proteomes" id="UP001501183"/>
    </source>
</evidence>
<gene>
    <name evidence="2" type="ORF">GCM10023094_01530</name>
</gene>
<comment type="caution">
    <text evidence="2">The sequence shown here is derived from an EMBL/GenBank/DDBJ whole genome shotgun (WGS) entry which is preliminary data.</text>
</comment>
<keyword evidence="1" id="KW-1133">Transmembrane helix</keyword>
<dbReference type="EMBL" id="BAABFB010000007">
    <property type="protein sequence ID" value="GAA4471216.1"/>
    <property type="molecule type" value="Genomic_DNA"/>
</dbReference>
<name>A0ABP8NT03_9NOCA</name>
<reference evidence="3" key="1">
    <citation type="journal article" date="2019" name="Int. J. Syst. Evol. Microbiol.">
        <title>The Global Catalogue of Microorganisms (GCM) 10K type strain sequencing project: providing services to taxonomists for standard genome sequencing and annotation.</title>
        <authorList>
            <consortium name="The Broad Institute Genomics Platform"/>
            <consortium name="The Broad Institute Genome Sequencing Center for Infectious Disease"/>
            <person name="Wu L."/>
            <person name="Ma J."/>
        </authorList>
    </citation>
    <scope>NUCLEOTIDE SEQUENCE [LARGE SCALE GENOMIC DNA]</scope>
    <source>
        <strain evidence="3">JCM 32206</strain>
    </source>
</reference>
<organism evidence="2 3">
    <name type="scientific">Rhodococcus olei</name>
    <dbReference type="NCBI Taxonomy" id="2161675"/>
    <lineage>
        <taxon>Bacteria</taxon>
        <taxon>Bacillati</taxon>
        <taxon>Actinomycetota</taxon>
        <taxon>Actinomycetes</taxon>
        <taxon>Mycobacteriales</taxon>
        <taxon>Nocardiaceae</taxon>
        <taxon>Rhodococcus</taxon>
    </lineage>
</organism>
<proteinExistence type="predicted"/>
<dbReference type="Proteomes" id="UP001501183">
    <property type="component" value="Unassembled WGS sequence"/>
</dbReference>
<evidence type="ECO:0000313" key="2">
    <source>
        <dbReference type="EMBL" id="GAA4471216.1"/>
    </source>
</evidence>
<sequence>MGSSQDTLGTLKTIQPYLGVATGLMSGVGALVGLTLLASTASAA</sequence>
<keyword evidence="3" id="KW-1185">Reference proteome</keyword>
<evidence type="ECO:0000256" key="1">
    <source>
        <dbReference type="SAM" id="Phobius"/>
    </source>
</evidence>